<dbReference type="PANTHER" id="PTHR38011:SF7">
    <property type="entry name" value="2,5-DIAMINO-6-RIBOSYLAMINO-4(3H)-PYRIMIDINONE 5'-PHOSPHATE REDUCTASE"/>
    <property type="match status" value="1"/>
</dbReference>
<comment type="pathway">
    <text evidence="2 14">Cofactor biosynthesis; riboflavin biosynthesis; 5-amino-6-(D-ribitylamino)uracil from GTP: step 2/4.</text>
</comment>
<evidence type="ECO:0000256" key="7">
    <source>
        <dbReference type="ARBA" id="ARBA00022723"/>
    </source>
</evidence>
<dbReference type="Gene3D" id="3.40.430.10">
    <property type="entry name" value="Dihydrofolate Reductase, subunit A"/>
    <property type="match status" value="1"/>
</dbReference>
<accession>A0ABS7HNK8</accession>
<keyword evidence="17" id="KW-1185">Reference proteome</keyword>
<dbReference type="PROSITE" id="PS00903">
    <property type="entry name" value="CYT_DCMP_DEAMINASES_1"/>
    <property type="match status" value="1"/>
</dbReference>
<evidence type="ECO:0000256" key="12">
    <source>
        <dbReference type="ARBA" id="ARBA00049861"/>
    </source>
</evidence>
<keyword evidence="8 14" id="KW-0862">Zinc</keyword>
<evidence type="ECO:0000256" key="11">
    <source>
        <dbReference type="ARBA" id="ARBA00023268"/>
    </source>
</evidence>
<dbReference type="InterPro" id="IPR016192">
    <property type="entry name" value="APOBEC/CMP_deaminase_Zn-bd"/>
</dbReference>
<keyword evidence="11" id="KW-0511">Multifunctional enzyme</keyword>
<dbReference type="SUPFAM" id="SSF53597">
    <property type="entry name" value="Dihydrofolate reductase-like"/>
    <property type="match status" value="1"/>
</dbReference>
<dbReference type="GO" id="GO:0008835">
    <property type="term" value="F:diaminohydroxyphosphoribosylaminopyrimidine deaminase activity"/>
    <property type="evidence" value="ECO:0007669"/>
    <property type="project" value="UniProtKB-EC"/>
</dbReference>
<dbReference type="InterPro" id="IPR002734">
    <property type="entry name" value="RibDG_C"/>
</dbReference>
<evidence type="ECO:0000256" key="2">
    <source>
        <dbReference type="ARBA" id="ARBA00004882"/>
    </source>
</evidence>
<sequence>MASTAEHDAMRRALAIAANGPRGVNPQVGALLLSADGRVLAEGWHRGAGTPHAEVDALSKLEPGAARGATAVVTLEPCNHTGRTGPCSEALIAAGVARVVYAVSDPGDHSSGGAERLRQASVDVEAGLLAEDASALLDSWLTVQRLGRPHVTVKWAQSLDGRAAAADGTSQWITGPAARADVHRRRSDADAIVVGTGTLLADDPALTARRPDGSLYDHQPRPVVVGRRPVPADAAVRRHPLPLVTDSGRDLPGLLEDLRQEGVQRLFVEGGPDVASSFLRAGLVDEVLVYVAPVLLGGDRLSLRDIGVTTIAQAQRLEVADLIPLGDDVLYVCAPRQAQGPEEGDE</sequence>
<reference evidence="16 17" key="1">
    <citation type="journal article" date="2021" name="MBio">
        <title>Poor Competitiveness of Bradyrhizobium in Pigeon Pea Root Colonization in Indian Soils.</title>
        <authorList>
            <person name="Chalasani D."/>
            <person name="Basu A."/>
            <person name="Pullabhotla S.V.S.R.N."/>
            <person name="Jorrin B."/>
            <person name="Neal A.L."/>
            <person name="Poole P.S."/>
            <person name="Podile A.R."/>
            <person name="Tkacz A."/>
        </authorList>
    </citation>
    <scope>NUCLEOTIDE SEQUENCE [LARGE SCALE GENOMIC DNA]</scope>
    <source>
        <strain evidence="16 17">HU14</strain>
    </source>
</reference>
<comment type="catalytic activity">
    <reaction evidence="13 14">
        <text>2,5-diamino-6-hydroxy-4-(5-phosphoribosylamino)-pyrimidine + H2O + H(+) = 5-amino-6-(5-phospho-D-ribosylamino)uracil + NH4(+)</text>
        <dbReference type="Rhea" id="RHEA:21868"/>
        <dbReference type="ChEBI" id="CHEBI:15377"/>
        <dbReference type="ChEBI" id="CHEBI:15378"/>
        <dbReference type="ChEBI" id="CHEBI:28938"/>
        <dbReference type="ChEBI" id="CHEBI:58453"/>
        <dbReference type="ChEBI" id="CHEBI:58614"/>
        <dbReference type="EC" id="3.5.4.26"/>
    </reaction>
</comment>
<evidence type="ECO:0000256" key="5">
    <source>
        <dbReference type="ARBA" id="ARBA00007417"/>
    </source>
</evidence>
<evidence type="ECO:0000256" key="14">
    <source>
        <dbReference type="PIRNR" id="PIRNR006769"/>
    </source>
</evidence>
<protein>
    <recommendedName>
        <fullName evidence="14">Riboflavin biosynthesis protein RibD</fullName>
    </recommendedName>
    <domain>
        <recommendedName>
            <fullName evidence="14">Diaminohydroxyphosphoribosylaminopyrimidine deaminase</fullName>
            <shortName evidence="14">DRAP deaminase</shortName>
            <ecNumber evidence="14">3.5.4.26</ecNumber>
        </recommendedName>
        <alternativeName>
            <fullName evidence="14">Riboflavin-specific deaminase</fullName>
        </alternativeName>
    </domain>
    <domain>
        <recommendedName>
            <fullName evidence="14">5-amino-6-(5-phosphoribosylamino)uracil reductase</fullName>
            <ecNumber evidence="14">1.1.1.193</ecNumber>
        </recommendedName>
        <alternativeName>
            <fullName evidence="14">HTP reductase</fullName>
        </alternativeName>
    </domain>
</protein>
<comment type="catalytic activity">
    <reaction evidence="12 14">
        <text>5-amino-6-(5-phospho-D-ribitylamino)uracil + NADP(+) = 5-amino-6-(5-phospho-D-ribosylamino)uracil + NADPH + H(+)</text>
        <dbReference type="Rhea" id="RHEA:17845"/>
        <dbReference type="ChEBI" id="CHEBI:15378"/>
        <dbReference type="ChEBI" id="CHEBI:57783"/>
        <dbReference type="ChEBI" id="CHEBI:58349"/>
        <dbReference type="ChEBI" id="CHEBI:58421"/>
        <dbReference type="ChEBI" id="CHEBI:58453"/>
        <dbReference type="EC" id="1.1.1.193"/>
    </reaction>
</comment>
<dbReference type="InterPro" id="IPR004794">
    <property type="entry name" value="Eubact_RibD"/>
</dbReference>
<evidence type="ECO:0000256" key="1">
    <source>
        <dbReference type="ARBA" id="ARBA00002151"/>
    </source>
</evidence>
<dbReference type="InterPro" id="IPR002125">
    <property type="entry name" value="CMP_dCMP_dom"/>
</dbReference>
<proteinExistence type="inferred from homology"/>
<dbReference type="SUPFAM" id="SSF53927">
    <property type="entry name" value="Cytidine deaminase-like"/>
    <property type="match status" value="1"/>
</dbReference>
<dbReference type="Gene3D" id="3.40.140.10">
    <property type="entry name" value="Cytidine Deaminase, domain 2"/>
    <property type="match status" value="1"/>
</dbReference>
<dbReference type="NCBIfam" id="TIGR00326">
    <property type="entry name" value="eubact_ribD"/>
    <property type="match status" value="1"/>
</dbReference>
<evidence type="ECO:0000256" key="6">
    <source>
        <dbReference type="ARBA" id="ARBA00022619"/>
    </source>
</evidence>
<keyword evidence="6 14" id="KW-0686">Riboflavin biosynthesis</keyword>
<dbReference type="PIRSF" id="PIRSF006769">
    <property type="entry name" value="RibD"/>
    <property type="match status" value="1"/>
</dbReference>
<evidence type="ECO:0000256" key="3">
    <source>
        <dbReference type="ARBA" id="ARBA00004910"/>
    </source>
</evidence>
<evidence type="ECO:0000256" key="10">
    <source>
        <dbReference type="ARBA" id="ARBA00023002"/>
    </source>
</evidence>
<dbReference type="CDD" id="cd01284">
    <property type="entry name" value="Riboflavin_deaminase-reductase"/>
    <property type="match status" value="1"/>
</dbReference>
<dbReference type="InterPro" id="IPR050765">
    <property type="entry name" value="Riboflavin_Biosynth_HTPR"/>
</dbReference>
<evidence type="ECO:0000259" key="15">
    <source>
        <dbReference type="PROSITE" id="PS51747"/>
    </source>
</evidence>
<dbReference type="PROSITE" id="PS51747">
    <property type="entry name" value="CYT_DCMP_DEAMINASES_2"/>
    <property type="match status" value="1"/>
</dbReference>
<dbReference type="Pfam" id="PF00383">
    <property type="entry name" value="dCMP_cyt_deam_1"/>
    <property type="match status" value="1"/>
</dbReference>
<dbReference type="InterPro" id="IPR016193">
    <property type="entry name" value="Cytidine_deaminase-like"/>
</dbReference>
<dbReference type="PANTHER" id="PTHR38011">
    <property type="entry name" value="DIHYDROFOLATE REDUCTASE FAMILY PROTEIN (AFU_ORTHOLOGUE AFUA_8G06820)"/>
    <property type="match status" value="1"/>
</dbReference>
<comment type="similarity">
    <text evidence="4 14">In the N-terminal section; belongs to the cytidine and deoxycytidylate deaminase family.</text>
</comment>
<dbReference type="InterPro" id="IPR024072">
    <property type="entry name" value="DHFR-like_dom_sf"/>
</dbReference>
<evidence type="ECO:0000256" key="4">
    <source>
        <dbReference type="ARBA" id="ARBA00005259"/>
    </source>
</evidence>
<comment type="cofactor">
    <cofactor evidence="14">
        <name>Zn(2+)</name>
        <dbReference type="ChEBI" id="CHEBI:29105"/>
    </cofactor>
    <text evidence="14">Binds 1 zinc ion.</text>
</comment>
<dbReference type="EMBL" id="JAEUAW010000009">
    <property type="protein sequence ID" value="MBW9094537.1"/>
    <property type="molecule type" value="Genomic_DNA"/>
</dbReference>
<dbReference type="Pfam" id="PF01872">
    <property type="entry name" value="RibD_C"/>
    <property type="match status" value="1"/>
</dbReference>
<name>A0ABS7HNK8_9MICO</name>
<organism evidence="16 17">
    <name type="scientific">Microbacterium jejuense</name>
    <dbReference type="NCBI Taxonomy" id="1263637"/>
    <lineage>
        <taxon>Bacteria</taxon>
        <taxon>Bacillati</taxon>
        <taxon>Actinomycetota</taxon>
        <taxon>Actinomycetes</taxon>
        <taxon>Micrococcales</taxon>
        <taxon>Microbacteriaceae</taxon>
        <taxon>Microbacterium</taxon>
    </lineage>
</organism>
<keyword evidence="10 14" id="KW-0560">Oxidoreductase</keyword>
<evidence type="ECO:0000256" key="9">
    <source>
        <dbReference type="ARBA" id="ARBA00022857"/>
    </source>
</evidence>
<evidence type="ECO:0000313" key="16">
    <source>
        <dbReference type="EMBL" id="MBW9094537.1"/>
    </source>
</evidence>
<dbReference type="EC" id="1.1.1.193" evidence="14"/>
<dbReference type="EC" id="3.5.4.26" evidence="14"/>
<dbReference type="Proteomes" id="UP001196843">
    <property type="component" value="Unassembled WGS sequence"/>
</dbReference>
<feature type="domain" description="CMP/dCMP-type deaminase" evidence="15">
    <location>
        <begin position="4"/>
        <end position="125"/>
    </location>
</feature>
<evidence type="ECO:0000256" key="8">
    <source>
        <dbReference type="ARBA" id="ARBA00022833"/>
    </source>
</evidence>
<evidence type="ECO:0000313" key="17">
    <source>
        <dbReference type="Proteomes" id="UP001196843"/>
    </source>
</evidence>
<comment type="function">
    <text evidence="1 14">Converts 2,5-diamino-6-(ribosylamino)-4(3h)-pyrimidinone 5'-phosphate into 5-amino-6-(ribosylamino)-2,4(1h,3h)-pyrimidinedione 5'-phosphate.</text>
</comment>
<comment type="similarity">
    <text evidence="5 14">In the C-terminal section; belongs to the HTP reductase family.</text>
</comment>
<evidence type="ECO:0000256" key="13">
    <source>
        <dbReference type="ARBA" id="ARBA00049886"/>
    </source>
</evidence>
<comment type="pathway">
    <text evidence="3 14">Cofactor biosynthesis; riboflavin biosynthesis; 5-amino-6-(D-ribitylamino)uracil from GTP: step 3/4.</text>
</comment>
<keyword evidence="14 16" id="KW-0378">Hydrolase</keyword>
<keyword evidence="7 14" id="KW-0479">Metal-binding</keyword>
<dbReference type="GO" id="GO:0008703">
    <property type="term" value="F:5-amino-6-(5-phosphoribosylamino)uracil reductase activity"/>
    <property type="evidence" value="ECO:0007669"/>
    <property type="project" value="UniProtKB-EC"/>
</dbReference>
<dbReference type="RefSeq" id="WP_220301242.1">
    <property type="nucleotide sequence ID" value="NZ_JAEUAW010000009.1"/>
</dbReference>
<keyword evidence="9 14" id="KW-0521">NADP</keyword>
<gene>
    <name evidence="16" type="primary">ribD</name>
    <name evidence="16" type="ORF">JNB62_12650</name>
</gene>
<comment type="caution">
    <text evidence="16">The sequence shown here is derived from an EMBL/GenBank/DDBJ whole genome shotgun (WGS) entry which is preliminary data.</text>
</comment>